<dbReference type="AlphaFoldDB" id="A0A9X8Y7U8"/>
<dbReference type="GO" id="GO:0012505">
    <property type="term" value="C:endomembrane system"/>
    <property type="evidence" value="ECO:0007669"/>
    <property type="project" value="UniProtKB-SubCell"/>
</dbReference>
<dbReference type="Proteomes" id="UP000294682">
    <property type="component" value="Unassembled WGS sequence"/>
</dbReference>
<dbReference type="RefSeq" id="WP_132084817.1">
    <property type="nucleotide sequence ID" value="NZ_SLUK01000008.1"/>
</dbReference>
<evidence type="ECO:0000256" key="4">
    <source>
        <dbReference type="ARBA" id="ARBA00023136"/>
    </source>
</evidence>
<dbReference type="Gene3D" id="1.20.120.1630">
    <property type="match status" value="1"/>
</dbReference>
<evidence type="ECO:0000313" key="6">
    <source>
        <dbReference type="EMBL" id="TCL42784.1"/>
    </source>
</evidence>
<accession>A0A9X8Y7U8</accession>
<keyword evidence="4 5" id="KW-0472">Membrane</keyword>
<evidence type="ECO:0000313" key="7">
    <source>
        <dbReference type="Proteomes" id="UP000294682"/>
    </source>
</evidence>
<feature type="transmembrane region" description="Helical" evidence="5">
    <location>
        <begin position="112"/>
        <end position="138"/>
    </location>
</feature>
<keyword evidence="2 5" id="KW-0812">Transmembrane</keyword>
<comment type="caution">
    <text evidence="6">The sequence shown here is derived from an EMBL/GenBank/DDBJ whole genome shotgun (WGS) entry which is preliminary data.</text>
</comment>
<protein>
    <submittedName>
        <fullName evidence="6">Protein-S-isoprenylcysteine O-methyltransferase Ste14</fullName>
    </submittedName>
</protein>
<feature type="transmembrane region" description="Helical" evidence="5">
    <location>
        <begin position="43"/>
        <end position="62"/>
    </location>
</feature>
<dbReference type="Pfam" id="PF04191">
    <property type="entry name" value="PEMT"/>
    <property type="match status" value="1"/>
</dbReference>
<gene>
    <name evidence="6" type="ORF">EDD78_10897</name>
</gene>
<keyword evidence="7" id="KW-1185">Reference proteome</keyword>
<organism evidence="6 7">
    <name type="scientific">Harryflintia acetispora</name>
    <dbReference type="NCBI Taxonomy" id="1849041"/>
    <lineage>
        <taxon>Bacteria</taxon>
        <taxon>Bacillati</taxon>
        <taxon>Bacillota</taxon>
        <taxon>Clostridia</taxon>
        <taxon>Eubacteriales</taxon>
        <taxon>Oscillospiraceae</taxon>
        <taxon>Harryflintia</taxon>
    </lineage>
</organism>
<evidence type="ECO:0000256" key="2">
    <source>
        <dbReference type="ARBA" id="ARBA00022692"/>
    </source>
</evidence>
<feature type="transmembrane region" description="Helical" evidence="5">
    <location>
        <begin position="69"/>
        <end position="92"/>
    </location>
</feature>
<evidence type="ECO:0000256" key="1">
    <source>
        <dbReference type="ARBA" id="ARBA00004127"/>
    </source>
</evidence>
<name>A0A9X8Y7U8_9FIRM</name>
<dbReference type="EMBL" id="SLUK01000008">
    <property type="protein sequence ID" value="TCL42784.1"/>
    <property type="molecule type" value="Genomic_DNA"/>
</dbReference>
<evidence type="ECO:0000256" key="5">
    <source>
        <dbReference type="SAM" id="Phobius"/>
    </source>
</evidence>
<reference evidence="6 7" key="1">
    <citation type="submission" date="2019-03" db="EMBL/GenBank/DDBJ databases">
        <title>Genomic Encyclopedia of Type Strains, Phase IV (KMG-IV): sequencing the most valuable type-strain genomes for metagenomic binning, comparative biology and taxonomic classification.</title>
        <authorList>
            <person name="Goeker M."/>
        </authorList>
    </citation>
    <scope>NUCLEOTIDE SEQUENCE [LARGE SCALE GENOMIC DNA]</scope>
    <source>
        <strain evidence="6 7">DSM 100433</strain>
    </source>
</reference>
<evidence type="ECO:0000256" key="3">
    <source>
        <dbReference type="ARBA" id="ARBA00022989"/>
    </source>
</evidence>
<dbReference type="InterPro" id="IPR007318">
    <property type="entry name" value="Phopholipid_MeTrfase"/>
</dbReference>
<proteinExistence type="predicted"/>
<keyword evidence="3 5" id="KW-1133">Transmembrane helix</keyword>
<sequence>MNAFLLIVPLFLIRFGLLGIMNQEALRSAAHFAPLEGGEKTAFWFYEISNAVLILYPLTLKVQAGKPEFFTGLAVYLLGVAVLAVSTVQFARPGQDGLNTGGIYRVSRNPMYVGYFIYFLGCVIFTRSLPLLLSLLVFQISAHWIIRSEERWCKKKFGAAYLDYMKRVRRYL</sequence>
<comment type="subcellular location">
    <subcellularLocation>
        <location evidence="1">Endomembrane system</location>
        <topology evidence="1">Multi-pass membrane protein</topology>
    </subcellularLocation>
</comment>